<dbReference type="Gene3D" id="1.20.1250.20">
    <property type="entry name" value="MFS general substrate transporter like domains"/>
    <property type="match status" value="1"/>
</dbReference>
<dbReference type="Pfam" id="PF00854">
    <property type="entry name" value="PTR2"/>
    <property type="match status" value="2"/>
</dbReference>
<dbReference type="Proteomes" id="UP000286045">
    <property type="component" value="Unassembled WGS sequence"/>
</dbReference>
<proteinExistence type="inferred from homology"/>
<sequence length="532" mass="57769">MENPTNEEIVPRDATGEEIESLVHEPDKIPITAWLLTFTGAVAQLARYGVVVTWQNYLQNPRGNALLPGALGLGQSTATIIQNAFLFFEYITPFLFAFISDGYLGRYKTMLISLALLAVGYVVLLATSTPSALSHGAGVGGIAATIILVGLGQAGISAVMYPLIGDQIPESTPKVKRRGSQLVVTDRKLTIQYVFNGYYWMVNIAALSSIATTLVEKHVDFWAAYLLATGIFLLGIIPVLVWSRHIVKPLPDGFRLSAADPEFQRLNKHRTVEWSTDFVGELQRGLKGCRVIVCFVIFWLCYNQTTNNLVSQAGQTEQKGISNDTIQSLNPIACIILGPLIQGVIFPFLRRRKVPLGPIVRMTVAFFFIAAGIGYAAGVQKLIYSRGPCFQYPLECPAANDGQHDGSLRPNEVNIWIQTPVHFLLAAGEILGLVALNEYTYSEAPANAKSMVQAIQQLAAAIGSALGLALGPVSKNPDLVILFASLAGTMALSGTIFWASFRKLDKDYEAKENAGEDTAAIVVSLQNEKETC</sequence>
<dbReference type="GO" id="GO:0016020">
    <property type="term" value="C:membrane"/>
    <property type="evidence" value="ECO:0007669"/>
    <property type="project" value="UniProtKB-SubCell"/>
</dbReference>
<keyword evidence="4 6" id="KW-1133">Transmembrane helix</keyword>
<dbReference type="InterPro" id="IPR000109">
    <property type="entry name" value="POT_fam"/>
</dbReference>
<evidence type="ECO:0000313" key="7">
    <source>
        <dbReference type="EMBL" id="RWA11501.1"/>
    </source>
</evidence>
<evidence type="ECO:0008006" key="9">
    <source>
        <dbReference type="Google" id="ProtNLM"/>
    </source>
</evidence>
<feature type="transmembrane region" description="Helical" evidence="6">
    <location>
        <begin position="359"/>
        <end position="378"/>
    </location>
</feature>
<feature type="transmembrane region" description="Helical" evidence="6">
    <location>
        <begin position="457"/>
        <end position="473"/>
    </location>
</feature>
<organism evidence="7 8">
    <name type="scientific">Xylaria grammica</name>
    <dbReference type="NCBI Taxonomy" id="363999"/>
    <lineage>
        <taxon>Eukaryota</taxon>
        <taxon>Fungi</taxon>
        <taxon>Dikarya</taxon>
        <taxon>Ascomycota</taxon>
        <taxon>Pezizomycotina</taxon>
        <taxon>Sordariomycetes</taxon>
        <taxon>Xylariomycetidae</taxon>
        <taxon>Xylariales</taxon>
        <taxon>Xylariaceae</taxon>
        <taxon>Xylaria</taxon>
    </lineage>
</organism>
<evidence type="ECO:0000313" key="8">
    <source>
        <dbReference type="Proteomes" id="UP000286045"/>
    </source>
</evidence>
<feature type="transmembrane region" description="Helical" evidence="6">
    <location>
        <begin position="221"/>
        <end position="242"/>
    </location>
</feature>
<keyword evidence="8" id="KW-1185">Reference proteome</keyword>
<comment type="subcellular location">
    <subcellularLocation>
        <location evidence="1">Membrane</location>
        <topology evidence="1">Multi-pass membrane protein</topology>
    </subcellularLocation>
</comment>
<accession>A0A439DAS0</accession>
<feature type="transmembrane region" description="Helical" evidence="6">
    <location>
        <begin position="325"/>
        <end position="347"/>
    </location>
</feature>
<feature type="transmembrane region" description="Helical" evidence="6">
    <location>
        <begin position="80"/>
        <end position="99"/>
    </location>
</feature>
<gene>
    <name evidence="7" type="ORF">EKO27_g3599</name>
</gene>
<feature type="transmembrane region" description="Helical" evidence="6">
    <location>
        <begin position="111"/>
        <end position="133"/>
    </location>
</feature>
<feature type="transmembrane region" description="Helical" evidence="6">
    <location>
        <begin position="288"/>
        <end position="305"/>
    </location>
</feature>
<feature type="transmembrane region" description="Helical" evidence="6">
    <location>
        <begin position="139"/>
        <end position="164"/>
    </location>
</feature>
<dbReference type="EMBL" id="RYZI01000078">
    <property type="protein sequence ID" value="RWA11501.1"/>
    <property type="molecule type" value="Genomic_DNA"/>
</dbReference>
<reference evidence="7 8" key="1">
    <citation type="submission" date="2018-12" db="EMBL/GenBank/DDBJ databases">
        <title>Draft genome sequence of Xylaria grammica IHI A82.</title>
        <authorList>
            <person name="Buettner E."/>
            <person name="Kellner H."/>
        </authorList>
    </citation>
    <scope>NUCLEOTIDE SEQUENCE [LARGE SCALE GENOMIC DNA]</scope>
    <source>
        <strain evidence="7 8">IHI A82</strain>
    </source>
</reference>
<dbReference type="PANTHER" id="PTHR11654">
    <property type="entry name" value="OLIGOPEPTIDE TRANSPORTER-RELATED"/>
    <property type="match status" value="1"/>
</dbReference>
<comment type="caution">
    <text evidence="7">The sequence shown here is derived from an EMBL/GenBank/DDBJ whole genome shotgun (WGS) entry which is preliminary data.</text>
</comment>
<feature type="transmembrane region" description="Helical" evidence="6">
    <location>
        <begin position="415"/>
        <end position="436"/>
    </location>
</feature>
<evidence type="ECO:0000256" key="2">
    <source>
        <dbReference type="ARBA" id="ARBA00005982"/>
    </source>
</evidence>
<keyword evidence="5 6" id="KW-0472">Membrane</keyword>
<evidence type="ECO:0000256" key="1">
    <source>
        <dbReference type="ARBA" id="ARBA00004141"/>
    </source>
</evidence>
<dbReference type="InterPro" id="IPR036259">
    <property type="entry name" value="MFS_trans_sf"/>
</dbReference>
<name>A0A439DAS0_9PEZI</name>
<comment type="similarity">
    <text evidence="2">Belongs to the major facilitator superfamily. Proton-dependent oligopeptide transporter (POT/PTR) (TC 2.A.17) family.</text>
</comment>
<evidence type="ECO:0000256" key="5">
    <source>
        <dbReference type="ARBA" id="ARBA00023136"/>
    </source>
</evidence>
<evidence type="ECO:0000256" key="4">
    <source>
        <dbReference type="ARBA" id="ARBA00022989"/>
    </source>
</evidence>
<keyword evidence="3 6" id="KW-0812">Transmembrane</keyword>
<feature type="transmembrane region" description="Helical" evidence="6">
    <location>
        <begin position="197"/>
        <end position="215"/>
    </location>
</feature>
<dbReference type="GO" id="GO:0022857">
    <property type="term" value="F:transmembrane transporter activity"/>
    <property type="evidence" value="ECO:0007669"/>
    <property type="project" value="InterPro"/>
</dbReference>
<dbReference type="SUPFAM" id="SSF103473">
    <property type="entry name" value="MFS general substrate transporter"/>
    <property type="match status" value="1"/>
</dbReference>
<protein>
    <recommendedName>
        <fullName evidence="9">Major facilitator superfamily (MFS) profile domain-containing protein</fullName>
    </recommendedName>
</protein>
<dbReference type="AlphaFoldDB" id="A0A439DAS0"/>
<evidence type="ECO:0000256" key="3">
    <source>
        <dbReference type="ARBA" id="ARBA00022692"/>
    </source>
</evidence>
<feature type="transmembrane region" description="Helical" evidence="6">
    <location>
        <begin position="479"/>
        <end position="501"/>
    </location>
</feature>
<evidence type="ECO:0000256" key="6">
    <source>
        <dbReference type="SAM" id="Phobius"/>
    </source>
</evidence>